<evidence type="ECO:0000256" key="10">
    <source>
        <dbReference type="ARBA" id="ARBA00023012"/>
    </source>
</evidence>
<dbReference type="InterPro" id="IPR005467">
    <property type="entry name" value="His_kinase_dom"/>
</dbReference>
<keyword evidence="8" id="KW-0418">Kinase</keyword>
<evidence type="ECO:0000256" key="5">
    <source>
        <dbReference type="ARBA" id="ARBA00022553"/>
    </source>
</evidence>
<keyword evidence="4" id="KW-1003">Cell membrane</keyword>
<dbReference type="InterPro" id="IPR003594">
    <property type="entry name" value="HATPase_dom"/>
</dbReference>
<dbReference type="PROSITE" id="PS50109">
    <property type="entry name" value="HIS_KIN"/>
    <property type="match status" value="1"/>
</dbReference>
<keyword evidence="11 12" id="KW-0472">Membrane</keyword>
<dbReference type="RefSeq" id="WP_042534829.1">
    <property type="nucleotide sequence ID" value="NZ_JXTG01000004.1"/>
</dbReference>
<organism evidence="15 16">
    <name type="scientific">Anoxybacillus ayderensis</name>
    <dbReference type="NCBI Taxonomy" id="265546"/>
    <lineage>
        <taxon>Bacteria</taxon>
        <taxon>Bacillati</taxon>
        <taxon>Bacillota</taxon>
        <taxon>Bacilli</taxon>
        <taxon>Bacillales</taxon>
        <taxon>Anoxybacillaceae</taxon>
        <taxon>Anoxybacillus</taxon>
    </lineage>
</organism>
<dbReference type="SUPFAM" id="SSF158472">
    <property type="entry name" value="HAMP domain-like"/>
    <property type="match status" value="1"/>
</dbReference>
<keyword evidence="10" id="KW-0902">Two-component regulatory system</keyword>
<evidence type="ECO:0000313" key="15">
    <source>
        <dbReference type="EMBL" id="KIP21664.1"/>
    </source>
</evidence>
<dbReference type="Pfam" id="PF00672">
    <property type="entry name" value="HAMP"/>
    <property type="match status" value="1"/>
</dbReference>
<dbReference type="PANTHER" id="PTHR34220:SF7">
    <property type="entry name" value="SENSOR HISTIDINE KINASE YPDA"/>
    <property type="match status" value="1"/>
</dbReference>
<dbReference type="PATRIC" id="fig|265546.4.peg.1341"/>
<dbReference type="AlphaFoldDB" id="A0A0D0HND4"/>
<protein>
    <recommendedName>
        <fullName evidence="3">histidine kinase</fullName>
        <ecNumber evidence="3">2.7.13.3</ecNumber>
    </recommendedName>
</protein>
<comment type="caution">
    <text evidence="15">The sequence shown here is derived from an EMBL/GenBank/DDBJ whole genome shotgun (WGS) entry which is preliminary data.</text>
</comment>
<keyword evidence="16" id="KW-1185">Reference proteome</keyword>
<evidence type="ECO:0000256" key="7">
    <source>
        <dbReference type="ARBA" id="ARBA00022741"/>
    </source>
</evidence>
<evidence type="ECO:0000259" key="14">
    <source>
        <dbReference type="PROSITE" id="PS50885"/>
    </source>
</evidence>
<evidence type="ECO:0000256" key="6">
    <source>
        <dbReference type="ARBA" id="ARBA00022679"/>
    </source>
</evidence>
<reference evidence="15 16" key="1">
    <citation type="submission" date="2015-01" db="EMBL/GenBank/DDBJ databases">
        <title>Genome sequence of Anoxybacillus ayderensis strain AB04.</title>
        <authorList>
            <person name="Belduz A.O."/>
            <person name="Canakci S."/>
            <person name="Chan K.-G."/>
            <person name="Kahar U.M."/>
            <person name="Yaakob A.S."/>
            <person name="Chan C.S."/>
            <person name="Goh K.M."/>
        </authorList>
    </citation>
    <scope>NUCLEOTIDE SEQUENCE [LARGE SCALE GENOMIC DNA]</scope>
    <source>
        <strain evidence="15 16">AB04</strain>
    </source>
</reference>
<dbReference type="SUPFAM" id="SSF55874">
    <property type="entry name" value="ATPase domain of HSP90 chaperone/DNA topoisomerase II/histidine kinase"/>
    <property type="match status" value="1"/>
</dbReference>
<feature type="domain" description="Histidine kinase" evidence="13">
    <location>
        <begin position="463"/>
        <end position="565"/>
    </location>
</feature>
<dbReference type="InterPro" id="IPR050640">
    <property type="entry name" value="Bact_2-comp_sensor_kinase"/>
</dbReference>
<dbReference type="Gene3D" id="6.10.340.10">
    <property type="match status" value="1"/>
</dbReference>
<sequence>MEFFHNIKLKDKLTLLYIFAVFIPVVVTNWLFYYVTTQNLKQQRIHDASLVIEQIKNDWKQHVEQAMGISTLLYMDNQINEMLDRQYQSEAEYVQSYNEILPQFNKYRYMYPFIRSITFFTSNPTVMFSAQVQPLTVNIQQTEWYRQMSSLPNLIHVNGEFFIVRKLDYFTVYNETLKFVKIDLDRNVINYLFQNKTFPGSVYLVNSKGKIEYATNLPTSSDIQDTVAHFQVGNEKIIVEHKYGEGEYFKGWKVIGLIDSEKIYKEIHYSGAFVFYLTILNLLIPSLIIFSISRSLNARIKRLLKYIKKMENEQFETIRTDIYRDEIGQLTQAFNHMSYKIKRLIKDVYVVGIQKKELELKKKQAQLEALRNQINPHFLFNVLETIRMRSIVKKEYETAEMIENMANILRKSISWGRDWVTVREEIRIVMSFLNLQKYRFGDKISYDIQVDKELYEKTIPNMIILTFVENAFKHGMETKRENGKVNVQIIKEEEWMKICIRDNGPGIEEQTLMKLFESLNKEEEWGNIGIKNVYYRLKMLYGNRFIFQIFNDDGTVVKIFLPLELEE</sequence>
<evidence type="ECO:0000256" key="9">
    <source>
        <dbReference type="ARBA" id="ARBA00022840"/>
    </source>
</evidence>
<dbReference type="Pfam" id="PF06580">
    <property type="entry name" value="His_kinase"/>
    <property type="match status" value="1"/>
</dbReference>
<dbReference type="PANTHER" id="PTHR34220">
    <property type="entry name" value="SENSOR HISTIDINE KINASE YPDA"/>
    <property type="match status" value="1"/>
</dbReference>
<comment type="subcellular location">
    <subcellularLocation>
        <location evidence="2">Cell membrane</location>
        <topology evidence="2">Multi-pass membrane protein</topology>
    </subcellularLocation>
</comment>
<dbReference type="GO" id="GO:0005886">
    <property type="term" value="C:plasma membrane"/>
    <property type="evidence" value="ECO:0007669"/>
    <property type="project" value="UniProtKB-SubCell"/>
</dbReference>
<gene>
    <name evidence="15" type="ORF">JV16_01343</name>
</gene>
<dbReference type="Proteomes" id="UP000032047">
    <property type="component" value="Unassembled WGS sequence"/>
</dbReference>
<keyword evidence="6" id="KW-0808">Transferase</keyword>
<evidence type="ECO:0000256" key="8">
    <source>
        <dbReference type="ARBA" id="ARBA00022777"/>
    </source>
</evidence>
<keyword evidence="7" id="KW-0547">Nucleotide-binding</keyword>
<feature type="transmembrane region" description="Helical" evidence="12">
    <location>
        <begin position="15"/>
        <end position="35"/>
    </location>
</feature>
<proteinExistence type="predicted"/>
<keyword evidence="9" id="KW-0067">ATP-binding</keyword>
<dbReference type="Gene3D" id="3.30.565.10">
    <property type="entry name" value="Histidine kinase-like ATPase, C-terminal domain"/>
    <property type="match status" value="1"/>
</dbReference>
<dbReference type="CDD" id="cd06225">
    <property type="entry name" value="HAMP"/>
    <property type="match status" value="1"/>
</dbReference>
<keyword evidence="12" id="KW-1133">Transmembrane helix</keyword>
<dbReference type="SMART" id="SM00304">
    <property type="entry name" value="HAMP"/>
    <property type="match status" value="1"/>
</dbReference>
<evidence type="ECO:0000256" key="3">
    <source>
        <dbReference type="ARBA" id="ARBA00012438"/>
    </source>
</evidence>
<dbReference type="GO" id="GO:0000155">
    <property type="term" value="F:phosphorelay sensor kinase activity"/>
    <property type="evidence" value="ECO:0007669"/>
    <property type="project" value="InterPro"/>
</dbReference>
<keyword evidence="12" id="KW-0812">Transmembrane</keyword>
<dbReference type="InterPro" id="IPR010559">
    <property type="entry name" value="Sig_transdc_His_kin_internal"/>
</dbReference>
<dbReference type="EC" id="2.7.13.3" evidence="3"/>
<keyword evidence="5" id="KW-0597">Phosphoprotein</keyword>
<comment type="catalytic activity">
    <reaction evidence="1">
        <text>ATP + protein L-histidine = ADP + protein N-phospho-L-histidine.</text>
        <dbReference type="EC" id="2.7.13.3"/>
    </reaction>
</comment>
<dbReference type="InterPro" id="IPR036890">
    <property type="entry name" value="HATPase_C_sf"/>
</dbReference>
<name>A0A0D0HND4_9BACL</name>
<evidence type="ECO:0000256" key="1">
    <source>
        <dbReference type="ARBA" id="ARBA00000085"/>
    </source>
</evidence>
<evidence type="ECO:0000256" key="4">
    <source>
        <dbReference type="ARBA" id="ARBA00022475"/>
    </source>
</evidence>
<evidence type="ECO:0000313" key="16">
    <source>
        <dbReference type="Proteomes" id="UP000032047"/>
    </source>
</evidence>
<dbReference type="EMBL" id="JXTG01000004">
    <property type="protein sequence ID" value="KIP21664.1"/>
    <property type="molecule type" value="Genomic_DNA"/>
</dbReference>
<dbReference type="Pfam" id="PF02518">
    <property type="entry name" value="HATPase_c"/>
    <property type="match status" value="1"/>
</dbReference>
<accession>A0A0D0HND4</accession>
<evidence type="ECO:0000256" key="2">
    <source>
        <dbReference type="ARBA" id="ARBA00004651"/>
    </source>
</evidence>
<dbReference type="PROSITE" id="PS50885">
    <property type="entry name" value="HAMP"/>
    <property type="match status" value="1"/>
</dbReference>
<dbReference type="GO" id="GO:0005524">
    <property type="term" value="F:ATP binding"/>
    <property type="evidence" value="ECO:0007669"/>
    <property type="project" value="UniProtKB-KW"/>
</dbReference>
<feature type="domain" description="HAMP" evidence="14">
    <location>
        <begin position="294"/>
        <end position="346"/>
    </location>
</feature>
<evidence type="ECO:0000256" key="12">
    <source>
        <dbReference type="SAM" id="Phobius"/>
    </source>
</evidence>
<evidence type="ECO:0000259" key="13">
    <source>
        <dbReference type="PROSITE" id="PS50109"/>
    </source>
</evidence>
<feature type="transmembrane region" description="Helical" evidence="12">
    <location>
        <begin position="273"/>
        <end position="292"/>
    </location>
</feature>
<evidence type="ECO:0000256" key="11">
    <source>
        <dbReference type="ARBA" id="ARBA00023136"/>
    </source>
</evidence>
<dbReference type="InterPro" id="IPR003660">
    <property type="entry name" value="HAMP_dom"/>
</dbReference>